<evidence type="ECO:0000313" key="1">
    <source>
        <dbReference type="EMBL" id="CAK5111829.1"/>
    </source>
</evidence>
<sequence>MFSIFWLNSFLIFCYILLYSNGNCMQKFVEGESNPQQNYDEGSSSSSIPPIQQIQLKTDKGKKILIVTDAHYSSYNFFLTLANVLCHIGKYNVYLLVVKYNENVNSKKPLKDVKMIQVPYMKDEEYSKVFDVNESEPNWNSKDNGKDYQPLKALGFYMYAGYKGS</sequence>
<proteinExistence type="predicted"/>
<gene>
    <name evidence="1" type="ORF">MENTE1834_LOCUS44764</name>
</gene>
<accession>A0ACB1AXL1</accession>
<comment type="caution">
    <text evidence="1">The sequence shown here is derived from an EMBL/GenBank/DDBJ whole genome shotgun (WGS) entry which is preliminary data.</text>
</comment>
<keyword evidence="2" id="KW-1185">Reference proteome</keyword>
<dbReference type="EMBL" id="CAVMJV010000141">
    <property type="protein sequence ID" value="CAK5111829.1"/>
    <property type="molecule type" value="Genomic_DNA"/>
</dbReference>
<dbReference type="Proteomes" id="UP001497535">
    <property type="component" value="Unassembled WGS sequence"/>
</dbReference>
<evidence type="ECO:0000313" key="2">
    <source>
        <dbReference type="Proteomes" id="UP001497535"/>
    </source>
</evidence>
<reference evidence="1" key="1">
    <citation type="submission" date="2023-11" db="EMBL/GenBank/DDBJ databases">
        <authorList>
            <person name="Poullet M."/>
        </authorList>
    </citation>
    <scope>NUCLEOTIDE SEQUENCE</scope>
    <source>
        <strain evidence="1">E1834</strain>
    </source>
</reference>
<organism evidence="1 2">
    <name type="scientific">Meloidogyne enterolobii</name>
    <name type="common">Root-knot nematode worm</name>
    <name type="synonym">Meloidogyne mayaguensis</name>
    <dbReference type="NCBI Taxonomy" id="390850"/>
    <lineage>
        <taxon>Eukaryota</taxon>
        <taxon>Metazoa</taxon>
        <taxon>Ecdysozoa</taxon>
        <taxon>Nematoda</taxon>
        <taxon>Chromadorea</taxon>
        <taxon>Rhabditida</taxon>
        <taxon>Tylenchina</taxon>
        <taxon>Tylenchomorpha</taxon>
        <taxon>Tylenchoidea</taxon>
        <taxon>Meloidogynidae</taxon>
        <taxon>Meloidogyninae</taxon>
        <taxon>Meloidogyne</taxon>
    </lineage>
</organism>
<protein>
    <submittedName>
        <fullName evidence="1">Uncharacterized protein</fullName>
    </submittedName>
</protein>
<name>A0ACB1AXL1_MELEN</name>